<accession>A0ABY8PXE1</accession>
<evidence type="ECO:0000313" key="4">
    <source>
        <dbReference type="Proteomes" id="UP001244136"/>
    </source>
</evidence>
<dbReference type="Proteomes" id="UP001244136">
    <property type="component" value="Chromosome"/>
</dbReference>
<dbReference type="Pfam" id="PF07553">
    <property type="entry name" value="Lipoprotein_Ltp"/>
    <property type="match status" value="2"/>
</dbReference>
<dbReference type="InterPro" id="IPR011434">
    <property type="entry name" value="Ltp-like_HTH"/>
</dbReference>
<keyword evidence="4" id="KW-1185">Reference proteome</keyword>
<organism evidence="3 4">
    <name type="scientific">Tessaracoccus lacteus</name>
    <dbReference type="NCBI Taxonomy" id="3041766"/>
    <lineage>
        <taxon>Bacteria</taxon>
        <taxon>Bacillati</taxon>
        <taxon>Actinomycetota</taxon>
        <taxon>Actinomycetes</taxon>
        <taxon>Propionibacteriales</taxon>
        <taxon>Propionibacteriaceae</taxon>
        <taxon>Tessaracoccus</taxon>
    </lineage>
</organism>
<dbReference type="EMBL" id="CP123967">
    <property type="protein sequence ID" value="WGT47148.1"/>
    <property type="molecule type" value="Genomic_DNA"/>
</dbReference>
<feature type="compositionally biased region" description="Low complexity" evidence="1">
    <location>
        <begin position="186"/>
        <end position="195"/>
    </location>
</feature>
<reference evidence="3 4" key="1">
    <citation type="journal article" date="2008" name="Int. J. Syst. Evol. Microbiol.">
        <title>Tessaracoccus flavescens sp. nov., isolated from marine sediment.</title>
        <authorList>
            <person name="Lee D.W."/>
            <person name="Lee S.D."/>
        </authorList>
    </citation>
    <scope>NUCLEOTIDE SEQUENCE [LARGE SCALE GENOMIC DNA]</scope>
    <source>
        <strain evidence="3 4">T21</strain>
    </source>
</reference>
<proteinExistence type="predicted"/>
<sequence>MPHGARIATAFTIALLTACGSTGEQPPSPAVSTAVATATVTATITATASATASPSPEPSTQSSAELAAAEALADVSQWIESSRNQTTEGEPRFTKVAFDATTGSVTLTHTNSYARLSKSYGVDDLSSRLQAIMRGVDGVDAAFNDPGIKRIIVVSSYGKPMVDTTPDEFAKVEPGPTDQDSDRPTTSDGDDSSGSLAHENAVRMAESYLDSAPFSKKGLIAQLEYEGFSNAEAKRAVASISVDWNEQAADTARSYLDTSAFSRSGLLDQLLFEGFTREQAEHGLTAVGY</sequence>
<feature type="domain" description="Putative host cell surface-exposed lipoprotein Ltp-like HTH region" evidence="2">
    <location>
        <begin position="243"/>
        <end position="284"/>
    </location>
</feature>
<dbReference type="Gene3D" id="1.10.10.10">
    <property type="entry name" value="Winged helix-like DNA-binding domain superfamily/Winged helix DNA-binding domain"/>
    <property type="match status" value="2"/>
</dbReference>
<dbReference type="PROSITE" id="PS51257">
    <property type="entry name" value="PROKAR_LIPOPROTEIN"/>
    <property type="match status" value="1"/>
</dbReference>
<protein>
    <submittedName>
        <fullName evidence="3">Ltp family lipoprotein</fullName>
    </submittedName>
</protein>
<evidence type="ECO:0000259" key="2">
    <source>
        <dbReference type="Pfam" id="PF07553"/>
    </source>
</evidence>
<dbReference type="RefSeq" id="WP_281144884.1">
    <property type="nucleotide sequence ID" value="NZ_CP123967.1"/>
</dbReference>
<feature type="region of interest" description="Disordered" evidence="1">
    <location>
        <begin position="164"/>
        <end position="195"/>
    </location>
</feature>
<gene>
    <name evidence="3" type="ORF">QH948_13690</name>
</gene>
<name>A0ABY8PXE1_9ACTN</name>
<dbReference type="InterPro" id="IPR036388">
    <property type="entry name" value="WH-like_DNA-bd_sf"/>
</dbReference>
<feature type="domain" description="Putative host cell surface-exposed lipoprotein Ltp-like HTH region" evidence="2">
    <location>
        <begin position="198"/>
        <end position="238"/>
    </location>
</feature>
<evidence type="ECO:0000313" key="3">
    <source>
        <dbReference type="EMBL" id="WGT47148.1"/>
    </source>
</evidence>
<keyword evidence="3" id="KW-0449">Lipoprotein</keyword>
<evidence type="ECO:0000256" key="1">
    <source>
        <dbReference type="SAM" id="MobiDB-lite"/>
    </source>
</evidence>